<accession>A0A409YM28</accession>
<feature type="compositionally biased region" description="Polar residues" evidence="1">
    <location>
        <begin position="198"/>
        <end position="212"/>
    </location>
</feature>
<organism evidence="2 3">
    <name type="scientific">Gymnopilus dilepis</name>
    <dbReference type="NCBI Taxonomy" id="231916"/>
    <lineage>
        <taxon>Eukaryota</taxon>
        <taxon>Fungi</taxon>
        <taxon>Dikarya</taxon>
        <taxon>Basidiomycota</taxon>
        <taxon>Agaricomycotina</taxon>
        <taxon>Agaricomycetes</taxon>
        <taxon>Agaricomycetidae</taxon>
        <taxon>Agaricales</taxon>
        <taxon>Agaricineae</taxon>
        <taxon>Hymenogastraceae</taxon>
        <taxon>Gymnopilus</taxon>
    </lineage>
</organism>
<feature type="compositionally biased region" description="Low complexity" evidence="1">
    <location>
        <begin position="81"/>
        <end position="104"/>
    </location>
</feature>
<evidence type="ECO:0000256" key="1">
    <source>
        <dbReference type="SAM" id="MobiDB-lite"/>
    </source>
</evidence>
<feature type="compositionally biased region" description="Low complexity" evidence="1">
    <location>
        <begin position="242"/>
        <end position="260"/>
    </location>
</feature>
<name>A0A409YM28_9AGAR</name>
<gene>
    <name evidence="2" type="ORF">CVT26_001349</name>
</gene>
<dbReference type="EMBL" id="NHYE01000671">
    <property type="protein sequence ID" value="PPR04121.1"/>
    <property type="molecule type" value="Genomic_DNA"/>
</dbReference>
<feature type="compositionally biased region" description="Basic residues" evidence="1">
    <location>
        <begin position="222"/>
        <end position="234"/>
    </location>
</feature>
<protein>
    <submittedName>
        <fullName evidence="2">Uncharacterized protein</fullName>
    </submittedName>
</protein>
<dbReference type="InParanoid" id="A0A409YM28"/>
<evidence type="ECO:0000313" key="3">
    <source>
        <dbReference type="Proteomes" id="UP000284706"/>
    </source>
</evidence>
<evidence type="ECO:0000313" key="2">
    <source>
        <dbReference type="EMBL" id="PPR04121.1"/>
    </source>
</evidence>
<feature type="compositionally biased region" description="Low complexity" evidence="1">
    <location>
        <begin position="47"/>
        <end position="59"/>
    </location>
</feature>
<dbReference type="STRING" id="231916.A0A409YM28"/>
<comment type="caution">
    <text evidence="2">The sequence shown here is derived from an EMBL/GenBank/DDBJ whole genome shotgun (WGS) entry which is preliminary data.</text>
</comment>
<proteinExistence type="predicted"/>
<feature type="compositionally biased region" description="Pro residues" evidence="1">
    <location>
        <begin position="63"/>
        <end position="73"/>
    </location>
</feature>
<dbReference type="PROSITE" id="PS51257">
    <property type="entry name" value="PROKAR_LIPOPROTEIN"/>
    <property type="match status" value="1"/>
</dbReference>
<feature type="compositionally biased region" description="Basic and acidic residues" evidence="1">
    <location>
        <begin position="261"/>
        <end position="274"/>
    </location>
</feature>
<feature type="compositionally biased region" description="Low complexity" evidence="1">
    <location>
        <begin position="275"/>
        <end position="285"/>
    </location>
</feature>
<feature type="compositionally biased region" description="Polar residues" evidence="1">
    <location>
        <begin position="286"/>
        <end position="299"/>
    </location>
</feature>
<feature type="compositionally biased region" description="Pro residues" evidence="1">
    <location>
        <begin position="316"/>
        <end position="332"/>
    </location>
</feature>
<dbReference type="Proteomes" id="UP000284706">
    <property type="component" value="Unassembled WGS sequence"/>
</dbReference>
<sequence length="449" mass="47375">MGERSIGRNAFVQVNAISVSASLATLSCACSGSAKIVPTQGPHNERSTPSTSQASSPAKRPSDLPPPPPPPMPSRRVYNDTSASPSMPATPSASASSSKMITSSVEHNPFASSDPHSQLHPQPPLHPSRSESSRSVTGSATETGTGTSRHSVHNPFVVQRQDELASKSPPGLPPCNRRLSSHPHDTPRPASLAVPAPSLSQNNPPITPRNTLPQSPQSAPPHHPHPTLTARHKTRPVDEQSRGAAGEGARAAAPRPQGQPCRDRFLFPRWDEHQPQPQQAPGQSPLSARQQSRGESPTAQRRIYAPSSASSAPDGAPLPPPRRQYQPSPLPPLTAVSANSSKQVTLAAAPHPPEPTAAAAGTQAVPHPEHRQLPRLLKVFLTRAVVTPTLDYASHTLRSLSSSKTSAAGFEESNPLVIDVRHVSLPLPGPALHWAGVDHDFVFCVGGMG</sequence>
<keyword evidence="3" id="KW-1185">Reference proteome</keyword>
<reference evidence="2 3" key="1">
    <citation type="journal article" date="2018" name="Evol. Lett.">
        <title>Horizontal gene cluster transfer increased hallucinogenic mushroom diversity.</title>
        <authorList>
            <person name="Reynolds H.T."/>
            <person name="Vijayakumar V."/>
            <person name="Gluck-Thaler E."/>
            <person name="Korotkin H.B."/>
            <person name="Matheny P.B."/>
            <person name="Slot J.C."/>
        </authorList>
    </citation>
    <scope>NUCLEOTIDE SEQUENCE [LARGE SCALE GENOMIC DNA]</scope>
    <source>
        <strain evidence="2 3">SRW20</strain>
    </source>
</reference>
<feature type="compositionally biased region" description="Low complexity" evidence="1">
    <location>
        <begin position="305"/>
        <end position="315"/>
    </location>
</feature>
<feature type="compositionally biased region" description="Low complexity" evidence="1">
    <location>
        <begin position="133"/>
        <end position="148"/>
    </location>
</feature>
<feature type="region of interest" description="Disordered" evidence="1">
    <location>
        <begin position="36"/>
        <end position="361"/>
    </location>
</feature>
<dbReference type="AlphaFoldDB" id="A0A409YM28"/>